<keyword evidence="2" id="KW-0238">DNA-binding</keyword>
<dbReference type="STRING" id="626523.GCWU000342_01066"/>
<dbReference type="RefSeq" id="WP_006906076.1">
    <property type="nucleotide sequence ID" value="NZ_GG665866.1"/>
</dbReference>
<dbReference type="PANTHER" id="PTHR43280">
    <property type="entry name" value="ARAC-FAMILY TRANSCRIPTIONAL REGULATOR"/>
    <property type="match status" value="1"/>
</dbReference>
<dbReference type="PRINTS" id="PR00032">
    <property type="entry name" value="HTHARAC"/>
</dbReference>
<dbReference type="Gene3D" id="1.10.10.60">
    <property type="entry name" value="Homeodomain-like"/>
    <property type="match status" value="2"/>
</dbReference>
<dbReference type="PANTHER" id="PTHR43280:SF2">
    <property type="entry name" value="HTH-TYPE TRANSCRIPTIONAL REGULATOR EXSA"/>
    <property type="match status" value="1"/>
</dbReference>
<name>C4GAW5_9FIRM</name>
<dbReference type="InterPro" id="IPR009057">
    <property type="entry name" value="Homeodomain-like_sf"/>
</dbReference>
<evidence type="ECO:0000313" key="6">
    <source>
        <dbReference type="Proteomes" id="UP000003494"/>
    </source>
</evidence>
<dbReference type="InterPro" id="IPR018060">
    <property type="entry name" value="HTH_AraC"/>
</dbReference>
<comment type="caution">
    <text evidence="5">The sequence shown here is derived from an EMBL/GenBank/DDBJ whole genome shotgun (WGS) entry which is preliminary data.</text>
</comment>
<dbReference type="InterPro" id="IPR018062">
    <property type="entry name" value="HTH_AraC-typ_CS"/>
</dbReference>
<evidence type="ECO:0000256" key="1">
    <source>
        <dbReference type="ARBA" id="ARBA00023015"/>
    </source>
</evidence>
<keyword evidence="3" id="KW-0804">Transcription</keyword>
<evidence type="ECO:0000259" key="4">
    <source>
        <dbReference type="PROSITE" id="PS01124"/>
    </source>
</evidence>
<keyword evidence="6" id="KW-1185">Reference proteome</keyword>
<protein>
    <submittedName>
        <fullName evidence="5">Transcriptional regulator, AraC family</fullName>
    </submittedName>
</protein>
<dbReference type="GO" id="GO:0043565">
    <property type="term" value="F:sequence-specific DNA binding"/>
    <property type="evidence" value="ECO:0007669"/>
    <property type="project" value="InterPro"/>
</dbReference>
<evidence type="ECO:0000256" key="3">
    <source>
        <dbReference type="ARBA" id="ARBA00023163"/>
    </source>
</evidence>
<reference evidence="5" key="1">
    <citation type="submission" date="2009-04" db="EMBL/GenBank/DDBJ databases">
        <authorList>
            <person name="Weinstock G."/>
            <person name="Sodergren E."/>
            <person name="Clifton S."/>
            <person name="Fulton L."/>
            <person name="Fulton B."/>
            <person name="Courtney L."/>
            <person name="Fronick C."/>
            <person name="Harrison M."/>
            <person name="Strong C."/>
            <person name="Farmer C."/>
            <person name="Delahaunty K."/>
            <person name="Markovic C."/>
            <person name="Hall O."/>
            <person name="Minx P."/>
            <person name="Tomlinson C."/>
            <person name="Mitreva M."/>
            <person name="Nelson J."/>
            <person name="Hou S."/>
            <person name="Wollam A."/>
            <person name="Pepin K.H."/>
            <person name="Johnson M."/>
            <person name="Bhonagiri V."/>
            <person name="Nash W.E."/>
            <person name="Warren W."/>
            <person name="Chinwalla A."/>
            <person name="Mardis E.R."/>
            <person name="Wilson R.K."/>
        </authorList>
    </citation>
    <scope>NUCLEOTIDE SEQUENCE [LARGE SCALE GENOMIC DNA]</scope>
    <source>
        <strain evidence="5">DSM 14600</strain>
    </source>
</reference>
<dbReference type="HOGENOM" id="CLU_036605_6_1_9"/>
<sequence>MNDPLLAKISFFNDMVQASYPASLWSYDDQLEEENALTPNAVLRPRYFSDEYILSQLLLRKSQGQLSPLILEYRVGIRWIAAFEPLSPAPENPTRTQTDSSPSSQTAVNRIWFLGPYLSGNLSTHLLRKGLQSYDLSPHIQRQMLTAFDEIPSVSQDALFTLAIQLHRLLTHQTLPPTSIRILSAGKQYSPKASRKASEKELLTQMVLGEARSSYQTSHSGIRQSELLLLDSIRNGNLDYKQLLSHSMRLSSGIKSMNVPPLRLAQDNGITLLALVSRAAIEGGLPADIAYDMNDRYLDSLEQSQDIEEVQAAIFDFLDDFVQRIYLIRNSAGISHEILEVCHYIEAHLSSVLTAANLAPISGYSPYYFSDKFQREMKIPLSAYIREKRLARAARMLKETTAAVTEVAAAVGMESRSYFSVSFKRKYGMSPAHYRKTR</sequence>
<dbReference type="PROSITE" id="PS01124">
    <property type="entry name" value="HTH_ARAC_FAMILY_2"/>
    <property type="match status" value="1"/>
</dbReference>
<dbReference type="SMART" id="SM00342">
    <property type="entry name" value="HTH_ARAC"/>
    <property type="match status" value="1"/>
</dbReference>
<gene>
    <name evidence="5" type="ORF">GCWU000342_01066</name>
</gene>
<keyword evidence="1" id="KW-0805">Transcription regulation</keyword>
<accession>C4GAW5</accession>
<dbReference type="Proteomes" id="UP000003494">
    <property type="component" value="Unassembled WGS sequence"/>
</dbReference>
<dbReference type="EMBL" id="ACIP02000002">
    <property type="protein sequence ID" value="EEP28258.1"/>
    <property type="molecule type" value="Genomic_DNA"/>
</dbReference>
<organism evidence="5 6">
    <name type="scientific">Shuttleworthella satelles DSM 14600</name>
    <dbReference type="NCBI Taxonomy" id="626523"/>
    <lineage>
        <taxon>Bacteria</taxon>
        <taxon>Bacillati</taxon>
        <taxon>Bacillota</taxon>
        <taxon>Clostridia</taxon>
        <taxon>Lachnospirales</taxon>
        <taxon>Lachnospiraceae</taxon>
        <taxon>Shuttleworthella</taxon>
    </lineage>
</organism>
<dbReference type="PROSITE" id="PS00041">
    <property type="entry name" value="HTH_ARAC_FAMILY_1"/>
    <property type="match status" value="1"/>
</dbReference>
<feature type="domain" description="HTH araC/xylS-type" evidence="4">
    <location>
        <begin position="339"/>
        <end position="437"/>
    </location>
</feature>
<proteinExistence type="predicted"/>
<dbReference type="InterPro" id="IPR020449">
    <property type="entry name" value="Tscrpt_reg_AraC-type_HTH"/>
</dbReference>
<dbReference type="SUPFAM" id="SSF46689">
    <property type="entry name" value="Homeodomain-like"/>
    <property type="match status" value="2"/>
</dbReference>
<evidence type="ECO:0000313" key="5">
    <source>
        <dbReference type="EMBL" id="EEP28258.1"/>
    </source>
</evidence>
<evidence type="ECO:0000256" key="2">
    <source>
        <dbReference type="ARBA" id="ARBA00023125"/>
    </source>
</evidence>
<dbReference type="GO" id="GO:0003700">
    <property type="term" value="F:DNA-binding transcription factor activity"/>
    <property type="evidence" value="ECO:0007669"/>
    <property type="project" value="InterPro"/>
</dbReference>
<dbReference type="AlphaFoldDB" id="C4GAW5"/>
<dbReference type="eggNOG" id="COG2207">
    <property type="taxonomic scope" value="Bacteria"/>
</dbReference>
<dbReference type="Pfam" id="PF12833">
    <property type="entry name" value="HTH_18"/>
    <property type="match status" value="1"/>
</dbReference>